<name>G8ZUD5_TORDE</name>
<dbReference type="GO" id="GO:0006311">
    <property type="term" value="P:meiotic gene conversion"/>
    <property type="evidence" value="ECO:0007669"/>
    <property type="project" value="EnsemblFungi"/>
</dbReference>
<dbReference type="Proteomes" id="UP000005627">
    <property type="component" value="Chromosome 4"/>
</dbReference>
<dbReference type="OrthoDB" id="2507795at2759"/>
<dbReference type="GO" id="GO:0007131">
    <property type="term" value="P:reciprocal meiotic recombination"/>
    <property type="evidence" value="ECO:0007669"/>
    <property type="project" value="EnsemblFungi"/>
</dbReference>
<dbReference type="FunCoup" id="G8ZUD5">
    <property type="interactions" value="55"/>
</dbReference>
<organism evidence="2 3">
    <name type="scientific">Torulaspora delbrueckii</name>
    <name type="common">Yeast</name>
    <name type="synonym">Candida colliculosa</name>
    <dbReference type="NCBI Taxonomy" id="4950"/>
    <lineage>
        <taxon>Eukaryota</taxon>
        <taxon>Fungi</taxon>
        <taxon>Dikarya</taxon>
        <taxon>Ascomycota</taxon>
        <taxon>Saccharomycotina</taxon>
        <taxon>Saccharomycetes</taxon>
        <taxon>Saccharomycetales</taxon>
        <taxon>Saccharomycetaceae</taxon>
        <taxon>Torulaspora</taxon>
    </lineage>
</organism>
<feature type="region of interest" description="Disordered" evidence="1">
    <location>
        <begin position="241"/>
        <end position="269"/>
    </location>
</feature>
<sequence>MDRENEVQVSLVDEDEDLLEYDDSVGGNESERTGRGSVNDAELGLVLDDRARAAAEMLLKKTPPCIYVSYEDDSFLLFDCGDDGEASMPIICDDNVELHASCNGLFTAVRKFLEKYYGSLPFLSKELLFDIPCLDITLCEDNAYNNQITFEDITTIFRILKERSEANSEANVPAHMEIEISVRPRFVSRYNALVELTQSTASLGNIRPFTNDKSHPVVLDDSTTVGLGGKPVVMNIDEEDVEEANGEHNQSHHEGAEDDSDELLEIVDE</sequence>
<dbReference type="InterPro" id="IPR018822">
    <property type="entry name" value="UPF0646"/>
</dbReference>
<dbReference type="RefSeq" id="XP_003681440.1">
    <property type="nucleotide sequence ID" value="XM_003681392.1"/>
</dbReference>
<dbReference type="Pfam" id="PF10336">
    <property type="entry name" value="DUF2420"/>
    <property type="match status" value="1"/>
</dbReference>
<accession>G8ZUD5</accession>
<evidence type="ECO:0000313" key="2">
    <source>
        <dbReference type="EMBL" id="CCE92229.1"/>
    </source>
</evidence>
<dbReference type="eggNOG" id="ENOG502RZ15">
    <property type="taxonomic scope" value="Eukaryota"/>
</dbReference>
<feature type="compositionally biased region" description="Basic and acidic residues" evidence="1">
    <location>
        <begin position="245"/>
        <end position="255"/>
    </location>
</feature>
<keyword evidence="3" id="KW-1185">Reference proteome</keyword>
<reference evidence="2 3" key="1">
    <citation type="journal article" date="2011" name="Proc. Natl. Acad. Sci. U.S.A.">
        <title>Evolutionary erosion of yeast sex chromosomes by mating-type switching accidents.</title>
        <authorList>
            <person name="Gordon J.L."/>
            <person name="Armisen D."/>
            <person name="Proux-Wera E."/>
            <person name="Oheigeartaigh S.S."/>
            <person name="Byrne K.P."/>
            <person name="Wolfe K.H."/>
        </authorList>
    </citation>
    <scope>NUCLEOTIDE SEQUENCE [LARGE SCALE GENOMIC DNA]</scope>
    <source>
        <strain evidence="3">ATCC 10662 / CBS 1146 / NBRC 0425 / NCYC 2629 / NRRL Y-866</strain>
    </source>
</reference>
<dbReference type="EMBL" id="HE616745">
    <property type="protein sequence ID" value="CCE92229.1"/>
    <property type="molecule type" value="Genomic_DNA"/>
</dbReference>
<dbReference type="KEGG" id="tdl:TDEL_0D06450"/>
<dbReference type="STRING" id="1076872.G8ZUD5"/>
<evidence type="ECO:0008006" key="4">
    <source>
        <dbReference type="Google" id="ProtNLM"/>
    </source>
</evidence>
<evidence type="ECO:0000256" key="1">
    <source>
        <dbReference type="SAM" id="MobiDB-lite"/>
    </source>
</evidence>
<gene>
    <name evidence="2" type="primary">TDEL0D06450</name>
    <name evidence="2" type="ORF">TDEL_0D06450</name>
</gene>
<dbReference type="InParanoid" id="G8ZUD5"/>
<protein>
    <recommendedName>
        <fullName evidence="4">Reduced meiotic recombination protein 1</fullName>
    </recommendedName>
</protein>
<dbReference type="HOGENOM" id="CLU_065860_0_0_1"/>
<evidence type="ECO:0000313" key="3">
    <source>
        <dbReference type="Proteomes" id="UP000005627"/>
    </source>
</evidence>
<proteinExistence type="predicted"/>
<dbReference type="AlphaFoldDB" id="G8ZUD5"/>
<feature type="compositionally biased region" description="Acidic residues" evidence="1">
    <location>
        <begin position="256"/>
        <end position="269"/>
    </location>
</feature>
<dbReference type="GeneID" id="11503596"/>